<comment type="subcellular location">
    <subcellularLocation>
        <location evidence="1 9">Cell inner membrane</location>
        <topology evidence="1 9">Single-pass membrane protein</topology>
    </subcellularLocation>
</comment>
<comment type="similarity">
    <text evidence="2 9">Belongs to the GSP I family.</text>
</comment>
<dbReference type="Pfam" id="PF07963">
    <property type="entry name" value="N_methyl"/>
    <property type="match status" value="1"/>
</dbReference>
<dbReference type="InterPro" id="IPR045584">
    <property type="entry name" value="Pilin-like"/>
</dbReference>
<dbReference type="InterPro" id="IPR010052">
    <property type="entry name" value="T2SS_protein-GspI"/>
</dbReference>
<evidence type="ECO:0000256" key="4">
    <source>
        <dbReference type="ARBA" id="ARBA00022481"/>
    </source>
</evidence>
<comment type="subunit">
    <text evidence="9">Type II secretion is composed of four main components: the outer membrane complex, the inner membrane complex, the cytoplasmic secretion ATPase and the periplasm-spanning pseudopilus.</text>
</comment>
<dbReference type="PANTHER" id="PTHR38779:SF2">
    <property type="entry name" value="TYPE II SECRETION SYSTEM PROTEIN I-RELATED"/>
    <property type="match status" value="1"/>
</dbReference>
<evidence type="ECO:0000256" key="2">
    <source>
        <dbReference type="ARBA" id="ARBA00008358"/>
    </source>
</evidence>
<sequence length="139" mass="16123">MMASKFYQKMAIQGFTLLEVLVALAVLAIALAAVIKVSGHYIESARYLRDKTLAHWVAMNVLTDLQIKDKWPDLGKQEGTAMMAEREWYWVVNVVETPDEDLRRLEVQVYYRRQDNEPVTKLEGFMANSWVPENEILLF</sequence>
<dbReference type="OrthoDB" id="6121517at2"/>
<keyword evidence="3" id="KW-1003">Cell membrane</keyword>
<keyword evidence="5 9" id="KW-0997">Cell inner membrane</keyword>
<reference evidence="11 12" key="1">
    <citation type="journal article" date="2014" name="ISME J.">
        <title>Ecophysiology of Thioploca ingrica as revealed by the complete genome sequence supplemented with proteomic evidence.</title>
        <authorList>
            <person name="Kojima H."/>
            <person name="Ogura Y."/>
            <person name="Yamamoto N."/>
            <person name="Togashi T."/>
            <person name="Mori H."/>
            <person name="Watanabe T."/>
            <person name="Nemoto F."/>
            <person name="Kurokawa K."/>
            <person name="Hayashi T."/>
            <person name="Fukui M."/>
        </authorList>
    </citation>
    <scope>NUCLEOTIDE SEQUENCE [LARGE SCALE GENOMIC DNA]</scope>
</reference>
<dbReference type="InterPro" id="IPR003413">
    <property type="entry name" value="T2SS_GspI_C"/>
</dbReference>
<accession>A0A090AFA4</accession>
<name>A0A090AFA4_9GAMM</name>
<evidence type="ECO:0000256" key="8">
    <source>
        <dbReference type="ARBA" id="ARBA00023136"/>
    </source>
</evidence>
<keyword evidence="8" id="KW-0472">Membrane</keyword>
<gene>
    <name evidence="11" type="ORF">THII_2481</name>
</gene>
<dbReference type="AlphaFoldDB" id="A0A090AFA4"/>
<evidence type="ECO:0000256" key="3">
    <source>
        <dbReference type="ARBA" id="ARBA00022475"/>
    </source>
</evidence>
<dbReference type="SUPFAM" id="SSF54523">
    <property type="entry name" value="Pili subunits"/>
    <property type="match status" value="1"/>
</dbReference>
<evidence type="ECO:0000256" key="1">
    <source>
        <dbReference type="ARBA" id="ARBA00004377"/>
    </source>
</evidence>
<evidence type="ECO:0000259" key="10">
    <source>
        <dbReference type="Pfam" id="PF02501"/>
    </source>
</evidence>
<evidence type="ECO:0000313" key="12">
    <source>
        <dbReference type="Proteomes" id="UP000031623"/>
    </source>
</evidence>
<dbReference type="GO" id="GO:0015627">
    <property type="term" value="C:type II protein secretion system complex"/>
    <property type="evidence" value="ECO:0007669"/>
    <property type="project" value="UniProtKB-UniRule"/>
</dbReference>
<dbReference type="Proteomes" id="UP000031623">
    <property type="component" value="Chromosome"/>
</dbReference>
<comment type="function">
    <text evidence="9">Component of the type II secretion system required for the energy-dependent secretion of extracellular factors such as proteases and toxins from the periplasm.</text>
</comment>
<dbReference type="HOGENOM" id="CLU_121289_3_1_6"/>
<keyword evidence="7" id="KW-1133">Transmembrane helix</keyword>
<evidence type="ECO:0000256" key="5">
    <source>
        <dbReference type="ARBA" id="ARBA00022519"/>
    </source>
</evidence>
<keyword evidence="12" id="KW-1185">Reference proteome</keyword>
<evidence type="ECO:0000256" key="7">
    <source>
        <dbReference type="ARBA" id="ARBA00022989"/>
    </source>
</evidence>
<dbReference type="InterPro" id="IPR012902">
    <property type="entry name" value="N_methyl_site"/>
</dbReference>
<evidence type="ECO:0000313" key="11">
    <source>
        <dbReference type="EMBL" id="BAP56778.1"/>
    </source>
</evidence>
<organism evidence="11 12">
    <name type="scientific">Thioploca ingrica</name>
    <dbReference type="NCBI Taxonomy" id="40754"/>
    <lineage>
        <taxon>Bacteria</taxon>
        <taxon>Pseudomonadati</taxon>
        <taxon>Pseudomonadota</taxon>
        <taxon>Gammaproteobacteria</taxon>
        <taxon>Thiotrichales</taxon>
        <taxon>Thiotrichaceae</taxon>
        <taxon>Thioploca</taxon>
    </lineage>
</organism>
<dbReference type="KEGG" id="tig:THII_2481"/>
<dbReference type="Pfam" id="PF02501">
    <property type="entry name" value="T2SSI"/>
    <property type="match status" value="1"/>
</dbReference>
<comment type="PTM">
    <text evidence="9">Cleaved by prepilin peptidase.</text>
</comment>
<dbReference type="PANTHER" id="PTHR38779">
    <property type="entry name" value="TYPE II SECRETION SYSTEM PROTEIN I-RELATED"/>
    <property type="match status" value="1"/>
</dbReference>
<protein>
    <recommendedName>
        <fullName evidence="9">Type II secretion system protein I</fullName>
        <shortName evidence="9">T2SS minor pseudopilin I</shortName>
    </recommendedName>
</protein>
<keyword evidence="6" id="KW-0812">Transmembrane</keyword>
<dbReference type="Gene3D" id="3.30.1300.30">
    <property type="entry name" value="GSPII I/J protein-like"/>
    <property type="match status" value="1"/>
</dbReference>
<dbReference type="NCBIfam" id="TIGR01707">
    <property type="entry name" value="gspI"/>
    <property type="match status" value="1"/>
</dbReference>
<dbReference type="EMBL" id="AP014633">
    <property type="protein sequence ID" value="BAP56778.1"/>
    <property type="molecule type" value="Genomic_DNA"/>
</dbReference>
<dbReference type="GO" id="GO:0015628">
    <property type="term" value="P:protein secretion by the type II secretion system"/>
    <property type="evidence" value="ECO:0007669"/>
    <property type="project" value="UniProtKB-UniRule"/>
</dbReference>
<evidence type="ECO:0000256" key="9">
    <source>
        <dbReference type="RuleBase" id="RU368030"/>
    </source>
</evidence>
<keyword evidence="4 9" id="KW-0488">Methylation</keyword>
<feature type="domain" description="Type II secretion system protein GspI C-terminal" evidence="10">
    <location>
        <begin position="48"/>
        <end position="126"/>
    </location>
</feature>
<dbReference type="NCBIfam" id="TIGR02532">
    <property type="entry name" value="IV_pilin_GFxxxE"/>
    <property type="match status" value="1"/>
</dbReference>
<dbReference type="GO" id="GO:0005886">
    <property type="term" value="C:plasma membrane"/>
    <property type="evidence" value="ECO:0007669"/>
    <property type="project" value="UniProtKB-SubCell"/>
</dbReference>
<dbReference type="PROSITE" id="PS00409">
    <property type="entry name" value="PROKAR_NTER_METHYL"/>
    <property type="match status" value="1"/>
</dbReference>
<dbReference type="STRING" id="40754.THII_2481"/>
<evidence type="ECO:0000256" key="6">
    <source>
        <dbReference type="ARBA" id="ARBA00022692"/>
    </source>
</evidence>
<proteinExistence type="inferred from homology"/>